<dbReference type="InterPro" id="IPR008391">
    <property type="entry name" value="AXE1_dom"/>
</dbReference>
<dbReference type="GO" id="GO:0005976">
    <property type="term" value="P:polysaccharide metabolic process"/>
    <property type="evidence" value="ECO:0007669"/>
    <property type="project" value="TreeGrafter"/>
</dbReference>
<dbReference type="SUPFAM" id="SSF53474">
    <property type="entry name" value="alpha/beta-Hydrolases"/>
    <property type="match status" value="1"/>
</dbReference>
<dbReference type="PANTHER" id="PTHR40111">
    <property type="entry name" value="CEPHALOSPORIN-C DEACETYLASE"/>
    <property type="match status" value="1"/>
</dbReference>
<reference evidence="2" key="1">
    <citation type="submission" date="2023-03" db="EMBL/GenBank/DDBJ databases">
        <authorList>
            <person name="Steffen K."/>
            <person name="Cardenas P."/>
        </authorList>
    </citation>
    <scope>NUCLEOTIDE SEQUENCE</scope>
</reference>
<gene>
    <name evidence="2" type="ORF">GBAR_LOCUS5532</name>
</gene>
<evidence type="ECO:0000313" key="3">
    <source>
        <dbReference type="Proteomes" id="UP001174909"/>
    </source>
</evidence>
<dbReference type="Pfam" id="PF05448">
    <property type="entry name" value="AXE1"/>
    <property type="match status" value="1"/>
</dbReference>
<evidence type="ECO:0000313" key="2">
    <source>
        <dbReference type="EMBL" id="CAI8007995.1"/>
    </source>
</evidence>
<dbReference type="AlphaFoldDB" id="A0AA35RAR5"/>
<organism evidence="2 3">
    <name type="scientific">Geodia barretti</name>
    <name type="common">Barrett's horny sponge</name>
    <dbReference type="NCBI Taxonomy" id="519541"/>
    <lineage>
        <taxon>Eukaryota</taxon>
        <taxon>Metazoa</taxon>
        <taxon>Porifera</taxon>
        <taxon>Demospongiae</taxon>
        <taxon>Heteroscleromorpha</taxon>
        <taxon>Tetractinellida</taxon>
        <taxon>Astrophorina</taxon>
        <taxon>Geodiidae</taxon>
        <taxon>Geodia</taxon>
    </lineage>
</organism>
<feature type="domain" description="Acetyl xylan esterase" evidence="1">
    <location>
        <begin position="6"/>
        <end position="100"/>
    </location>
</feature>
<keyword evidence="3" id="KW-1185">Reference proteome</keyword>
<comment type="caution">
    <text evidence="2">The sequence shown here is derived from an EMBL/GenBank/DDBJ whole genome shotgun (WGS) entry which is preliminary data.</text>
</comment>
<proteinExistence type="predicted"/>
<sequence>MEYLLTRDEVDADRVVAIGNDMALMTAALHDGVTHVVCQPGLFVDTLKLAARTGDYPLEEINEYLNLYPERKQAVEDTLGYFDLRGFAPRVNARTLLMAGAPGSSLDAEGLSAVSGAIQGDVSVYESQSSSYRDGVYQEEWLARGFGFAEAILPEHWR</sequence>
<dbReference type="PANTHER" id="PTHR40111:SF1">
    <property type="entry name" value="CEPHALOSPORIN-C DEACETYLASE"/>
    <property type="match status" value="1"/>
</dbReference>
<protein>
    <recommendedName>
        <fullName evidence="1">Acetyl xylan esterase domain-containing protein</fullName>
    </recommendedName>
</protein>
<dbReference type="InterPro" id="IPR039069">
    <property type="entry name" value="CE7"/>
</dbReference>
<evidence type="ECO:0000259" key="1">
    <source>
        <dbReference type="Pfam" id="PF05448"/>
    </source>
</evidence>
<dbReference type="GO" id="GO:0052689">
    <property type="term" value="F:carboxylic ester hydrolase activity"/>
    <property type="evidence" value="ECO:0007669"/>
    <property type="project" value="TreeGrafter"/>
</dbReference>
<dbReference type="Gene3D" id="3.40.50.1820">
    <property type="entry name" value="alpha/beta hydrolase"/>
    <property type="match status" value="1"/>
</dbReference>
<name>A0AA35RAR5_GEOBA</name>
<dbReference type="InterPro" id="IPR029058">
    <property type="entry name" value="AB_hydrolase_fold"/>
</dbReference>
<dbReference type="Proteomes" id="UP001174909">
    <property type="component" value="Unassembled WGS sequence"/>
</dbReference>
<dbReference type="EMBL" id="CASHTH010000814">
    <property type="protein sequence ID" value="CAI8007995.1"/>
    <property type="molecule type" value="Genomic_DNA"/>
</dbReference>
<accession>A0AA35RAR5</accession>